<feature type="compositionally biased region" description="Basic and acidic residues" evidence="1">
    <location>
        <begin position="128"/>
        <end position="143"/>
    </location>
</feature>
<feature type="compositionally biased region" description="Basic residues" evidence="1">
    <location>
        <begin position="429"/>
        <end position="445"/>
    </location>
</feature>
<reference evidence="2" key="1">
    <citation type="submission" date="2020-02" db="EMBL/GenBank/DDBJ databases">
        <authorList>
            <person name="Meier V. D."/>
        </authorList>
    </citation>
    <scope>NUCLEOTIDE SEQUENCE</scope>
    <source>
        <strain evidence="2">AVDCRST_MAG40</strain>
    </source>
</reference>
<feature type="compositionally biased region" description="Low complexity" evidence="1">
    <location>
        <begin position="352"/>
        <end position="361"/>
    </location>
</feature>
<sequence>VLPADRPPRPLRRHQVGRARAAHRAQRPLPAAAVHRHPRGEQERRAAALAVREGALRRHHVRRVEHRGLRAHRGERHAARPRPHDVPDLPVGGPREPHRAAHLRHQHARRRAVPGRPARRAQAPARPRARDGLLDDERGDGGRVLHVQEGPERRGHHRDARRGRLLRPGAGGPGGGGAPRDRRRARADGVRGGGGAPRGGARPARDRLPLRRRAAHGRQHRDVPLRREVRGRAVRARRVVHAQADLRAERERDAHPPVALPRRRRAGRERVLRRQGGVAAERDRARLHRRAAAPRPRDVRDHQPARELVQAARAGLRGAGERRLEHAQPHADDPHPRAARAGHAHRVPRPRPVGQPVSGARRPARGRARRRRDQGRPPRAGEPEHLGDELPREAPPAHRRPAARPQRGVRRAREERRDPRGAGAAHHLALPRRQARGVARVHHPGHALGAGPLPGQVL</sequence>
<feature type="compositionally biased region" description="Basic and acidic residues" evidence="1">
    <location>
        <begin position="411"/>
        <end position="420"/>
    </location>
</feature>
<protein>
    <submittedName>
        <fullName evidence="2">Glutamine synthetase type I</fullName>
        <ecNumber evidence="2">6.3.1.2</ecNumber>
    </submittedName>
</protein>
<organism evidence="2">
    <name type="scientific">uncultured Gemmatimonadaceae bacterium</name>
    <dbReference type="NCBI Taxonomy" id="246130"/>
    <lineage>
        <taxon>Bacteria</taxon>
        <taxon>Pseudomonadati</taxon>
        <taxon>Gemmatimonadota</taxon>
        <taxon>Gemmatimonadia</taxon>
        <taxon>Gemmatimonadales</taxon>
        <taxon>Gemmatimonadaceae</taxon>
        <taxon>environmental samples</taxon>
    </lineage>
</organism>
<feature type="compositionally biased region" description="Basic residues" evidence="1">
    <location>
        <begin position="362"/>
        <end position="373"/>
    </location>
</feature>
<feature type="compositionally biased region" description="Basic residues" evidence="1">
    <location>
        <begin position="397"/>
        <end position="410"/>
    </location>
</feature>
<accession>A0A6J4K599</accession>
<feature type="compositionally biased region" description="Basic residues" evidence="1">
    <location>
        <begin position="337"/>
        <end position="349"/>
    </location>
</feature>
<feature type="compositionally biased region" description="Basic residues" evidence="1">
    <location>
        <begin position="261"/>
        <end position="273"/>
    </location>
</feature>
<feature type="non-terminal residue" evidence="2">
    <location>
        <position position="458"/>
    </location>
</feature>
<dbReference type="EMBL" id="CADCTX010000004">
    <property type="protein sequence ID" value="CAA9295522.1"/>
    <property type="molecule type" value="Genomic_DNA"/>
</dbReference>
<proteinExistence type="predicted"/>
<feature type="region of interest" description="Disordered" evidence="1">
    <location>
        <begin position="67"/>
        <end position="222"/>
    </location>
</feature>
<feature type="compositionally biased region" description="Basic residues" evidence="1">
    <location>
        <begin position="210"/>
        <end position="219"/>
    </location>
</feature>
<name>A0A6J4K599_9BACT</name>
<feature type="compositionally biased region" description="Basic residues" evidence="1">
    <location>
        <begin position="9"/>
        <end position="26"/>
    </location>
</feature>
<feature type="compositionally biased region" description="Basic and acidic residues" evidence="1">
    <location>
        <begin position="76"/>
        <end position="87"/>
    </location>
</feature>
<dbReference type="AlphaFoldDB" id="A0A6J4K599"/>
<feature type="compositionally biased region" description="Basic residues" evidence="1">
    <location>
        <begin position="100"/>
        <end position="119"/>
    </location>
</feature>
<feature type="non-terminal residue" evidence="2">
    <location>
        <position position="1"/>
    </location>
</feature>
<gene>
    <name evidence="2" type="ORF">AVDCRST_MAG40-20</name>
</gene>
<feature type="region of interest" description="Disordered" evidence="1">
    <location>
        <begin position="1"/>
        <end position="46"/>
    </location>
</feature>
<feature type="compositionally biased region" description="Gly residues" evidence="1">
    <location>
        <begin position="169"/>
        <end position="178"/>
    </location>
</feature>
<keyword evidence="2" id="KW-0436">Ligase</keyword>
<dbReference type="GO" id="GO:0004356">
    <property type="term" value="F:glutamine synthetase activity"/>
    <property type="evidence" value="ECO:0007669"/>
    <property type="project" value="UniProtKB-EC"/>
</dbReference>
<feature type="region of interest" description="Disordered" evidence="1">
    <location>
        <begin position="248"/>
        <end position="458"/>
    </location>
</feature>
<feature type="compositionally biased region" description="Basic and acidic residues" evidence="1">
    <location>
        <begin position="295"/>
        <end position="305"/>
    </location>
</feature>
<evidence type="ECO:0000313" key="2">
    <source>
        <dbReference type="EMBL" id="CAA9295522.1"/>
    </source>
</evidence>
<feature type="compositionally biased region" description="Low complexity" evidence="1">
    <location>
        <begin position="446"/>
        <end position="458"/>
    </location>
</feature>
<feature type="compositionally biased region" description="Basic and acidic residues" evidence="1">
    <location>
        <begin position="374"/>
        <end position="396"/>
    </location>
</feature>
<feature type="compositionally biased region" description="Basic residues" evidence="1">
    <location>
        <begin position="154"/>
        <end position="165"/>
    </location>
</feature>
<feature type="compositionally biased region" description="Basic and acidic residues" evidence="1">
    <location>
        <begin position="319"/>
        <end position="336"/>
    </location>
</feature>
<evidence type="ECO:0000256" key="1">
    <source>
        <dbReference type="SAM" id="MobiDB-lite"/>
    </source>
</evidence>
<dbReference type="EC" id="6.3.1.2" evidence="2"/>